<keyword evidence="4" id="KW-1185">Reference proteome</keyword>
<dbReference type="Proteomes" id="UP000254589">
    <property type="component" value="Unassembled WGS sequence"/>
</dbReference>
<dbReference type="EMBL" id="CP010310">
    <property type="protein sequence ID" value="AJC22866.1"/>
    <property type="molecule type" value="Genomic_DNA"/>
</dbReference>
<accession>A0AAJ4ZGC8</accession>
<proteinExistence type="predicted"/>
<evidence type="ECO:0000313" key="5">
    <source>
        <dbReference type="Proteomes" id="UP000254589"/>
    </source>
</evidence>
<name>A0AAJ4ZGC8_PANPU</name>
<reference evidence="2" key="2">
    <citation type="submission" date="2016-11" db="EMBL/GenBank/DDBJ databases">
        <title>Complete Genome Sequencing of Pandoraea pulmonicola DSM 16583.</title>
        <authorList>
            <person name="Chan K.-G."/>
        </authorList>
    </citation>
    <scope>NUCLEOTIDE SEQUENCE</scope>
    <source>
        <strain evidence="2">DSM 16583</strain>
    </source>
</reference>
<dbReference type="SUPFAM" id="SSF53756">
    <property type="entry name" value="UDP-Glycosyltransferase/glycogen phosphorylase"/>
    <property type="match status" value="1"/>
</dbReference>
<dbReference type="AlphaFoldDB" id="A0AAJ4ZGC8"/>
<dbReference type="Gene3D" id="3.40.50.2000">
    <property type="entry name" value="Glycogen Phosphorylase B"/>
    <property type="match status" value="1"/>
</dbReference>
<protein>
    <recommendedName>
        <fullName evidence="6">Glycosyltransferase family 9 (Heptosyltransferase)</fullName>
    </recommendedName>
</protein>
<evidence type="ECO:0000313" key="4">
    <source>
        <dbReference type="Proteomes" id="UP000035086"/>
    </source>
</evidence>
<dbReference type="RefSeq" id="WP_039412474.1">
    <property type="nucleotide sequence ID" value="NZ_CP010310.2"/>
</dbReference>
<reference evidence="3 5" key="3">
    <citation type="submission" date="2018-06" db="EMBL/GenBank/DDBJ databases">
        <authorList>
            <consortium name="Pathogen Informatics"/>
            <person name="Doyle S."/>
        </authorList>
    </citation>
    <scope>NUCLEOTIDE SEQUENCE [LARGE SCALE GENOMIC DNA]</scope>
    <source>
        <strain evidence="3 5">NCTC13159</strain>
    </source>
</reference>
<evidence type="ECO:0000313" key="2">
    <source>
        <dbReference type="EMBL" id="AJC22866.1"/>
    </source>
</evidence>
<feature type="region of interest" description="Disordered" evidence="1">
    <location>
        <begin position="1"/>
        <end position="20"/>
    </location>
</feature>
<organism evidence="3 5">
    <name type="scientific">Pandoraea pulmonicola</name>
    <dbReference type="NCBI Taxonomy" id="93221"/>
    <lineage>
        <taxon>Bacteria</taxon>
        <taxon>Pseudomonadati</taxon>
        <taxon>Pseudomonadota</taxon>
        <taxon>Betaproteobacteria</taxon>
        <taxon>Burkholderiales</taxon>
        <taxon>Burkholderiaceae</taxon>
        <taxon>Pandoraea</taxon>
    </lineage>
</organism>
<evidence type="ECO:0000256" key="1">
    <source>
        <dbReference type="SAM" id="MobiDB-lite"/>
    </source>
</evidence>
<dbReference type="KEGG" id="ppul:RO07_24765"/>
<evidence type="ECO:0000313" key="3">
    <source>
        <dbReference type="EMBL" id="SUA92823.1"/>
    </source>
</evidence>
<dbReference type="EMBL" id="UGSJ01000001">
    <property type="protein sequence ID" value="SUA92823.1"/>
    <property type="molecule type" value="Genomic_DNA"/>
</dbReference>
<sequence>MTKPSQRAVPPPTLAPNNTPSANTIAHAWAQVGAALSPYPDCPLPTWTGGGETLHQHLLVIGADDDAETIDQLRHIEAAVSRFGKVGFVGAPAVRRLVEWSLGERVVVLSRMPRDVSDWDVRCPIGSLARGLGHHAAAMHASEPHLHVATTAARHWRDRLAASAQHGLCVGFAGPQTPDGRGRTAHATGNSRFATLAPLLRVPGVSWIPLGDATNAFTANTVPPEPVDWIDWRSDCDDLADEAALIDNLDLVIALNATHAHLAAGLGVPVWQVNAGARPDRDTQGHGAPSRMDGHRYLRTFDPPPGNDWQASLDATADALLALAREFQGWAR</sequence>
<reference evidence="4" key="1">
    <citation type="submission" date="2014-12" db="EMBL/GenBank/DDBJ databases">
        <title>Complete Genome Sequencing of Pandoraea pulmonicola DSM 16583.</title>
        <authorList>
            <person name="Chan K.-G."/>
        </authorList>
    </citation>
    <scope>NUCLEOTIDE SEQUENCE [LARGE SCALE GENOMIC DNA]</scope>
    <source>
        <strain evidence="4">DSM 16583</strain>
    </source>
</reference>
<dbReference type="Proteomes" id="UP000035086">
    <property type="component" value="Chromosome"/>
</dbReference>
<gene>
    <name evidence="3" type="ORF">NCTC13159_04361</name>
    <name evidence="2" type="ORF">RO07_24765</name>
</gene>
<evidence type="ECO:0008006" key="6">
    <source>
        <dbReference type="Google" id="ProtNLM"/>
    </source>
</evidence>